<dbReference type="InterPro" id="IPR008271">
    <property type="entry name" value="Ser/Thr_kinase_AS"/>
</dbReference>
<sequence>RELTIWSQLKHRCVAEFYGFWADFTTGKAWLISPWAPYGSVRDFVGSRDLLNVGSQVYDTVDGLKYLHSQSVCHGDIKAANVLVNAERRAVLCDLGLARLHDENFARLESTAALSKGSIRWCSPELFQDGPRSPQSDMWAWAWLVWEIMTGRLPYQEVKADITVLAKIFEAKRPDIDNNAQLEECAELWDLMTKCWETDPATRPTSADCRNVVSWMVRSDERRRDLGADHPHITLAAMPTPRPRYRKL</sequence>
<dbReference type="InterPro" id="IPR011009">
    <property type="entry name" value="Kinase-like_dom_sf"/>
</dbReference>
<protein>
    <recommendedName>
        <fullName evidence="1">Protein kinase domain-containing protein</fullName>
    </recommendedName>
</protein>
<feature type="non-terminal residue" evidence="2">
    <location>
        <position position="1"/>
    </location>
</feature>
<dbReference type="Pfam" id="PF07714">
    <property type="entry name" value="PK_Tyr_Ser-Thr"/>
    <property type="match status" value="1"/>
</dbReference>
<dbReference type="AlphaFoldDB" id="A0A0C3QDU0"/>
<dbReference type="Gene3D" id="1.10.510.10">
    <property type="entry name" value="Transferase(Phosphotransferase) domain 1"/>
    <property type="match status" value="1"/>
</dbReference>
<proteinExistence type="predicted"/>
<dbReference type="InterPro" id="IPR001245">
    <property type="entry name" value="Ser-Thr/Tyr_kinase_cat_dom"/>
</dbReference>
<organism evidence="2 3">
    <name type="scientific">Tulasnella calospora MUT 4182</name>
    <dbReference type="NCBI Taxonomy" id="1051891"/>
    <lineage>
        <taxon>Eukaryota</taxon>
        <taxon>Fungi</taxon>
        <taxon>Dikarya</taxon>
        <taxon>Basidiomycota</taxon>
        <taxon>Agaricomycotina</taxon>
        <taxon>Agaricomycetes</taxon>
        <taxon>Cantharellales</taxon>
        <taxon>Tulasnellaceae</taxon>
        <taxon>Tulasnella</taxon>
    </lineage>
</organism>
<dbReference type="Proteomes" id="UP000054248">
    <property type="component" value="Unassembled WGS sequence"/>
</dbReference>
<dbReference type="SUPFAM" id="SSF56112">
    <property type="entry name" value="Protein kinase-like (PK-like)"/>
    <property type="match status" value="1"/>
</dbReference>
<dbReference type="InterPro" id="IPR051681">
    <property type="entry name" value="Ser/Thr_Kinases-Pseudokinases"/>
</dbReference>
<reference evidence="2 3" key="1">
    <citation type="submission" date="2014-04" db="EMBL/GenBank/DDBJ databases">
        <authorList>
            <consortium name="DOE Joint Genome Institute"/>
            <person name="Kuo A."/>
            <person name="Girlanda M."/>
            <person name="Perotto S."/>
            <person name="Kohler A."/>
            <person name="Nagy L.G."/>
            <person name="Floudas D."/>
            <person name="Copeland A."/>
            <person name="Barry K.W."/>
            <person name="Cichocki N."/>
            <person name="Veneault-Fourrey C."/>
            <person name="LaButti K."/>
            <person name="Lindquist E.A."/>
            <person name="Lipzen A."/>
            <person name="Lundell T."/>
            <person name="Morin E."/>
            <person name="Murat C."/>
            <person name="Sun H."/>
            <person name="Tunlid A."/>
            <person name="Henrissat B."/>
            <person name="Grigoriev I.V."/>
            <person name="Hibbett D.S."/>
            <person name="Martin F."/>
            <person name="Nordberg H.P."/>
            <person name="Cantor M.N."/>
            <person name="Hua S.X."/>
        </authorList>
    </citation>
    <scope>NUCLEOTIDE SEQUENCE [LARGE SCALE GENOMIC DNA]</scope>
    <source>
        <strain evidence="2 3">MUT 4182</strain>
    </source>
</reference>
<dbReference type="STRING" id="1051891.A0A0C3QDU0"/>
<dbReference type="GO" id="GO:0005524">
    <property type="term" value="F:ATP binding"/>
    <property type="evidence" value="ECO:0007669"/>
    <property type="project" value="InterPro"/>
</dbReference>
<dbReference type="PROSITE" id="PS50011">
    <property type="entry name" value="PROTEIN_KINASE_DOM"/>
    <property type="match status" value="1"/>
</dbReference>
<reference evidence="3" key="2">
    <citation type="submission" date="2015-01" db="EMBL/GenBank/DDBJ databases">
        <title>Evolutionary Origins and Diversification of the Mycorrhizal Mutualists.</title>
        <authorList>
            <consortium name="DOE Joint Genome Institute"/>
            <consortium name="Mycorrhizal Genomics Consortium"/>
            <person name="Kohler A."/>
            <person name="Kuo A."/>
            <person name="Nagy L.G."/>
            <person name="Floudas D."/>
            <person name="Copeland A."/>
            <person name="Barry K.W."/>
            <person name="Cichocki N."/>
            <person name="Veneault-Fourrey C."/>
            <person name="LaButti K."/>
            <person name="Lindquist E.A."/>
            <person name="Lipzen A."/>
            <person name="Lundell T."/>
            <person name="Morin E."/>
            <person name="Murat C."/>
            <person name="Riley R."/>
            <person name="Ohm R."/>
            <person name="Sun H."/>
            <person name="Tunlid A."/>
            <person name="Henrissat B."/>
            <person name="Grigoriev I.V."/>
            <person name="Hibbett D.S."/>
            <person name="Martin F."/>
        </authorList>
    </citation>
    <scope>NUCLEOTIDE SEQUENCE [LARGE SCALE GENOMIC DNA]</scope>
    <source>
        <strain evidence="3">MUT 4182</strain>
    </source>
</reference>
<dbReference type="EMBL" id="KN822985">
    <property type="protein sequence ID" value="KIO29235.1"/>
    <property type="molecule type" value="Genomic_DNA"/>
</dbReference>
<evidence type="ECO:0000313" key="2">
    <source>
        <dbReference type="EMBL" id="KIO29235.1"/>
    </source>
</evidence>
<gene>
    <name evidence="2" type="ORF">M407DRAFT_70763</name>
</gene>
<accession>A0A0C3QDU0</accession>
<dbReference type="PIRSF" id="PIRSF000654">
    <property type="entry name" value="Integrin-linked_kinase"/>
    <property type="match status" value="1"/>
</dbReference>
<evidence type="ECO:0000259" key="1">
    <source>
        <dbReference type="PROSITE" id="PS50011"/>
    </source>
</evidence>
<dbReference type="PANTHER" id="PTHR44329">
    <property type="entry name" value="SERINE/THREONINE-PROTEIN KINASE TNNI3K-RELATED"/>
    <property type="match status" value="1"/>
</dbReference>
<dbReference type="GO" id="GO:0004674">
    <property type="term" value="F:protein serine/threonine kinase activity"/>
    <property type="evidence" value="ECO:0007669"/>
    <property type="project" value="TreeGrafter"/>
</dbReference>
<feature type="domain" description="Protein kinase" evidence="1">
    <location>
        <begin position="1"/>
        <end position="216"/>
    </location>
</feature>
<dbReference type="PROSITE" id="PS00108">
    <property type="entry name" value="PROTEIN_KINASE_ST"/>
    <property type="match status" value="1"/>
</dbReference>
<evidence type="ECO:0000313" key="3">
    <source>
        <dbReference type="Proteomes" id="UP000054248"/>
    </source>
</evidence>
<dbReference type="OrthoDB" id="4062651at2759"/>
<dbReference type="HOGENOM" id="CLU_000288_7_18_1"/>
<dbReference type="PRINTS" id="PR00109">
    <property type="entry name" value="TYRKINASE"/>
</dbReference>
<keyword evidence="3" id="KW-1185">Reference proteome</keyword>
<name>A0A0C3QDU0_9AGAM</name>
<dbReference type="SMART" id="SM00220">
    <property type="entry name" value="S_TKc"/>
    <property type="match status" value="1"/>
</dbReference>
<dbReference type="InterPro" id="IPR000719">
    <property type="entry name" value="Prot_kinase_dom"/>
</dbReference>